<dbReference type="InterPro" id="IPR017930">
    <property type="entry name" value="Myb_dom"/>
</dbReference>
<keyword evidence="5" id="KW-0539">Nucleus</keyword>
<dbReference type="EMBL" id="CM007385">
    <property type="protein sequence ID" value="ONK69000.1"/>
    <property type="molecule type" value="Genomic_DNA"/>
</dbReference>
<evidence type="ECO:0000256" key="3">
    <source>
        <dbReference type="ARBA" id="ARBA00023125"/>
    </source>
</evidence>
<keyword evidence="4" id="KW-0804">Transcription</keyword>
<keyword evidence="3" id="KW-0238">DNA-binding</keyword>
<dbReference type="GO" id="GO:0005634">
    <property type="term" value="C:nucleus"/>
    <property type="evidence" value="ECO:0007669"/>
    <property type="project" value="UniProtKB-SubCell"/>
</dbReference>
<dbReference type="GO" id="GO:0045893">
    <property type="term" value="P:positive regulation of DNA-templated transcription"/>
    <property type="evidence" value="ECO:0007669"/>
    <property type="project" value="InterPro"/>
</dbReference>
<dbReference type="NCBIfam" id="TIGR01557">
    <property type="entry name" value="myb_SHAQKYF"/>
    <property type="match status" value="1"/>
</dbReference>
<dbReference type="SUPFAM" id="SSF46689">
    <property type="entry name" value="Homeodomain-like"/>
    <property type="match status" value="1"/>
</dbReference>
<evidence type="ECO:0000259" key="7">
    <source>
        <dbReference type="PROSITE" id="PS51294"/>
    </source>
</evidence>
<keyword evidence="2" id="KW-0805">Transcription regulation</keyword>
<feature type="domain" description="HTH myb-type" evidence="7">
    <location>
        <begin position="125"/>
        <end position="184"/>
    </location>
</feature>
<evidence type="ECO:0000313" key="8">
    <source>
        <dbReference type="EMBL" id="ONK69000.1"/>
    </source>
</evidence>
<evidence type="ECO:0000256" key="2">
    <source>
        <dbReference type="ARBA" id="ARBA00023015"/>
    </source>
</evidence>
<dbReference type="InterPro" id="IPR009057">
    <property type="entry name" value="Homeodomain-like_sf"/>
</dbReference>
<feature type="compositionally biased region" description="Basic and acidic residues" evidence="6">
    <location>
        <begin position="66"/>
        <end position="97"/>
    </location>
</feature>
<dbReference type="InterPro" id="IPR001005">
    <property type="entry name" value="SANT/Myb"/>
</dbReference>
<sequence length="266" mass="29575">MLAISPHVDDELTNELFRVPMLEDFNFDDLFLDFNKDVLPDLEVDLDDFSFDDDEHGEQQIISPEFEERSTEEMKSLSHEPEDNERASPSTSKEDGKVGNAASPDQASKERSKSSLVKASSSKGSQGKRKVDWTPELHRRFVQAVEYLGIDKAVPSRILEIMGVDCLTRHNVASHLQKFPPPAVPCVPPHSLYKPNKTITTEVHPNSKKLDSQILDAPSKERVDAAIGDVLAKPWLPLPLGLKPPSLDGVLVELQMQGISKVPPPK</sequence>
<protein>
    <recommendedName>
        <fullName evidence="7">HTH myb-type domain-containing protein</fullName>
    </recommendedName>
</protein>
<feature type="region of interest" description="Disordered" evidence="6">
    <location>
        <begin position="50"/>
        <end position="131"/>
    </location>
</feature>
<evidence type="ECO:0000256" key="6">
    <source>
        <dbReference type="SAM" id="MobiDB-lite"/>
    </source>
</evidence>
<dbReference type="PANTHER" id="PTHR31312">
    <property type="entry name" value="TRANSCRIPTION ACTIVATOR GLK1"/>
    <property type="match status" value="1"/>
</dbReference>
<proteinExistence type="predicted"/>
<dbReference type="GO" id="GO:0000976">
    <property type="term" value="F:transcription cis-regulatory region binding"/>
    <property type="evidence" value="ECO:0007669"/>
    <property type="project" value="TreeGrafter"/>
</dbReference>
<dbReference type="GO" id="GO:0003700">
    <property type="term" value="F:DNA-binding transcription factor activity"/>
    <property type="evidence" value="ECO:0007669"/>
    <property type="project" value="InterPro"/>
</dbReference>
<dbReference type="AlphaFoldDB" id="A0A5P1EXW5"/>
<evidence type="ECO:0000313" key="9">
    <source>
        <dbReference type="Proteomes" id="UP000243459"/>
    </source>
</evidence>
<gene>
    <name evidence="8" type="ORF">A4U43_C05F18230</name>
</gene>
<dbReference type="PROSITE" id="PS51294">
    <property type="entry name" value="HTH_MYB"/>
    <property type="match status" value="1"/>
</dbReference>
<comment type="subcellular location">
    <subcellularLocation>
        <location evidence="1">Nucleus</location>
    </subcellularLocation>
</comment>
<name>A0A5P1EXW5_ASPOF</name>
<dbReference type="FunFam" id="1.10.10.60:FF:000007">
    <property type="entry name" value="Two-component response regulator"/>
    <property type="match status" value="1"/>
</dbReference>
<reference evidence="9" key="1">
    <citation type="journal article" date="2017" name="Nat. Commun.">
        <title>The asparagus genome sheds light on the origin and evolution of a young Y chromosome.</title>
        <authorList>
            <person name="Harkess A."/>
            <person name="Zhou J."/>
            <person name="Xu C."/>
            <person name="Bowers J.E."/>
            <person name="Van der Hulst R."/>
            <person name="Ayyampalayam S."/>
            <person name="Mercati F."/>
            <person name="Riccardi P."/>
            <person name="McKain M.R."/>
            <person name="Kakrana A."/>
            <person name="Tang H."/>
            <person name="Ray J."/>
            <person name="Groenendijk J."/>
            <person name="Arikit S."/>
            <person name="Mathioni S.M."/>
            <person name="Nakano M."/>
            <person name="Shan H."/>
            <person name="Telgmann-Rauber A."/>
            <person name="Kanno A."/>
            <person name="Yue Z."/>
            <person name="Chen H."/>
            <person name="Li W."/>
            <person name="Chen Y."/>
            <person name="Xu X."/>
            <person name="Zhang Y."/>
            <person name="Luo S."/>
            <person name="Chen H."/>
            <person name="Gao J."/>
            <person name="Mao Z."/>
            <person name="Pires J.C."/>
            <person name="Luo M."/>
            <person name="Kudrna D."/>
            <person name="Wing R.A."/>
            <person name="Meyers B.C."/>
            <person name="Yi K."/>
            <person name="Kong H."/>
            <person name="Lavrijsen P."/>
            <person name="Sunseri F."/>
            <person name="Falavigna A."/>
            <person name="Ye Y."/>
            <person name="Leebens-Mack J.H."/>
            <person name="Chen G."/>
        </authorList>
    </citation>
    <scope>NUCLEOTIDE SEQUENCE [LARGE SCALE GENOMIC DNA]</scope>
    <source>
        <strain evidence="9">cv. DH0086</strain>
    </source>
</reference>
<dbReference type="Pfam" id="PF00249">
    <property type="entry name" value="Myb_DNA-binding"/>
    <property type="match status" value="1"/>
</dbReference>
<dbReference type="InterPro" id="IPR006447">
    <property type="entry name" value="Myb_dom_plants"/>
</dbReference>
<evidence type="ECO:0000256" key="1">
    <source>
        <dbReference type="ARBA" id="ARBA00004123"/>
    </source>
</evidence>
<organism evidence="8 9">
    <name type="scientific">Asparagus officinalis</name>
    <name type="common">Garden asparagus</name>
    <dbReference type="NCBI Taxonomy" id="4686"/>
    <lineage>
        <taxon>Eukaryota</taxon>
        <taxon>Viridiplantae</taxon>
        <taxon>Streptophyta</taxon>
        <taxon>Embryophyta</taxon>
        <taxon>Tracheophyta</taxon>
        <taxon>Spermatophyta</taxon>
        <taxon>Magnoliopsida</taxon>
        <taxon>Liliopsida</taxon>
        <taxon>Asparagales</taxon>
        <taxon>Asparagaceae</taxon>
        <taxon>Asparagoideae</taxon>
        <taxon>Asparagus</taxon>
    </lineage>
</organism>
<dbReference type="Gene3D" id="1.10.10.60">
    <property type="entry name" value="Homeodomain-like"/>
    <property type="match status" value="1"/>
</dbReference>
<dbReference type="Proteomes" id="UP000243459">
    <property type="component" value="Chromosome 5"/>
</dbReference>
<feature type="compositionally biased region" description="Low complexity" evidence="6">
    <location>
        <begin position="114"/>
        <end position="125"/>
    </location>
</feature>
<dbReference type="Gramene" id="ONK69000">
    <property type="protein sequence ID" value="ONK69000"/>
    <property type="gene ID" value="A4U43_C05F18230"/>
</dbReference>
<dbReference type="PANTHER" id="PTHR31312:SF1">
    <property type="entry name" value="TRANSCRIPTION ACTIVATOR GLK1"/>
    <property type="match status" value="1"/>
</dbReference>
<keyword evidence="9" id="KW-1185">Reference proteome</keyword>
<evidence type="ECO:0000256" key="4">
    <source>
        <dbReference type="ARBA" id="ARBA00023163"/>
    </source>
</evidence>
<dbReference type="InterPro" id="IPR044825">
    <property type="entry name" value="GLK1/2-like"/>
</dbReference>
<accession>A0A5P1EXW5</accession>
<evidence type="ECO:0000256" key="5">
    <source>
        <dbReference type="ARBA" id="ARBA00023242"/>
    </source>
</evidence>